<protein>
    <recommendedName>
        <fullName evidence="1">Reverse transcriptase domain-containing protein</fullName>
    </recommendedName>
</protein>
<proteinExistence type="predicted"/>
<feature type="domain" description="Reverse transcriptase" evidence="1">
    <location>
        <begin position="474"/>
        <end position="755"/>
    </location>
</feature>
<comment type="caution">
    <text evidence="2">The sequence shown here is derived from an EMBL/GenBank/DDBJ whole genome shotgun (WGS) entry which is preliminary data.</text>
</comment>
<dbReference type="Proteomes" id="UP001293593">
    <property type="component" value="Unassembled WGS sequence"/>
</dbReference>
<dbReference type="GO" id="GO:0003824">
    <property type="term" value="F:catalytic activity"/>
    <property type="evidence" value="ECO:0007669"/>
    <property type="project" value="InterPro"/>
</dbReference>
<dbReference type="Pfam" id="PF00078">
    <property type="entry name" value="RVT_1"/>
    <property type="match status" value="1"/>
</dbReference>
<dbReference type="EMBL" id="JAWXYG010000008">
    <property type="protein sequence ID" value="KAK4265131.1"/>
    <property type="molecule type" value="Genomic_DNA"/>
</dbReference>
<evidence type="ECO:0000313" key="3">
    <source>
        <dbReference type="Proteomes" id="UP001293593"/>
    </source>
</evidence>
<sequence>MNVMIWNSRGIGSKSFPSLVRELKQYYKLDFLAILETRSDMIKTERRIRSLGFNNYSFIAAKGYSGGIWCLWEQGSRKVEVVEQQKQFIHFSVKDVRRKQWFLTVVYASPNRLLRRTLWTDLFRINESIQGPWCIGGDFNATLFATERRSYATSKLSSDPEFCRWADDIQMVDLGFDGPAFTWERGSSEARLDRIFANEAWCTQFMDAKVLHLPWYKSDHRPLLLRMERRLPGEPTQRPFRFIASWVLHDTFNDMVKEEWSCSRDWGANIGSFTQACQRWNKDVFGHTQRRKQQLIRRLDGITREITRGGTTKFLEELQKNPWLELEETLTQDALLWAQKARVNWSVNGDRNTKLFHAQANSRRKRNRIDAICIQEGEWCFEEESIKAHATEYFSNLFKEEVVVRSSLECSTSYPSLLETHQRVCQRDVGEAEIRDALFSMGALKSPGPNGLHALFFQHQWETVKDSDVYFVKQVFLNPERICEVNRTHIVLIPKTDHPETFRDFRPISLCNVIYKIVTKLVANRMKSFMPHVISPNQCSFVPGRHSSDNIIVAQEVVHSMRTMGGKKGYMAIKIDLEKAYDWVNWKFLLKCLHDLNLPTNLIRVVEQCVSTASLQLLWNGNTVEVFNTSRGVRQGDPLSPYLFVICIEKLAHMIQERMATREWKPICLTKIGPLISHLFLADDIILFTEASLQQAEMVRECLAHFCDCSGLKVNASKTQVFFSKNINHNRCTELSTVLGFTQTADLGKYLGVQLHHKRVGKESFQAVVDKVKERLSRWQASSFSLAGRTTLISSVSSAIPAYTMQTSHLPSSVCESLDKQNRAFLWGSIAESWKVPLVAWDEVCMTKQRGGLGLRHAKYHNQAFLMKLGWRLVTHREDLWVKVVRDKYKCGEDFLPHIELKRPGSNVWAGIKKTWDKVSGGIETTNTGNNIRWKWERHGEFTVKSAYRVLSGDMEEQGRSWECLWKVRAPHRCKTLIWLVARQCLLTNANQMRRGLTTDPSCPLCGSDFEDTMHVFRDCAHSRSLWRKVVPPERWRIFCSMSLPDWVRWNVRGQHATSKEWASRFVILCWWLWKRRNLFVFEKKFTCNDNILASTGAMMNCMTLTNDRLAGTRISGAPLTASQER</sequence>
<gene>
    <name evidence="2" type="ORF">QN277_026221</name>
</gene>
<dbReference type="CDD" id="cd01650">
    <property type="entry name" value="RT_nLTR_like"/>
    <property type="match status" value="1"/>
</dbReference>
<dbReference type="InterPro" id="IPR026960">
    <property type="entry name" value="RVT-Znf"/>
</dbReference>
<dbReference type="Pfam" id="PF13966">
    <property type="entry name" value="zf-RVT"/>
    <property type="match status" value="1"/>
</dbReference>
<keyword evidence="3" id="KW-1185">Reference proteome</keyword>
<reference evidence="2" key="1">
    <citation type="submission" date="2023-10" db="EMBL/GenBank/DDBJ databases">
        <title>Chromosome-level genome of the transformable northern wattle, Acacia crassicarpa.</title>
        <authorList>
            <person name="Massaro I."/>
            <person name="Sinha N.R."/>
            <person name="Poethig S."/>
            <person name="Leichty A.R."/>
        </authorList>
    </citation>
    <scope>NUCLEOTIDE SEQUENCE</scope>
    <source>
        <strain evidence="2">Acra3RX</strain>
        <tissue evidence="2">Leaf</tissue>
    </source>
</reference>
<dbReference type="InterPro" id="IPR036691">
    <property type="entry name" value="Endo/exonu/phosph_ase_sf"/>
</dbReference>
<dbReference type="PANTHER" id="PTHR33116:SF78">
    <property type="entry name" value="OS12G0587133 PROTEIN"/>
    <property type="match status" value="1"/>
</dbReference>
<dbReference type="InterPro" id="IPR043502">
    <property type="entry name" value="DNA/RNA_pol_sf"/>
</dbReference>
<dbReference type="InterPro" id="IPR000477">
    <property type="entry name" value="RT_dom"/>
</dbReference>
<dbReference type="Pfam" id="PF03372">
    <property type="entry name" value="Exo_endo_phos"/>
    <property type="match status" value="1"/>
</dbReference>
<dbReference type="Gene3D" id="3.60.10.10">
    <property type="entry name" value="Endonuclease/exonuclease/phosphatase"/>
    <property type="match status" value="1"/>
</dbReference>
<dbReference type="InterPro" id="IPR005135">
    <property type="entry name" value="Endo/exonuclease/phosphatase"/>
</dbReference>
<accession>A0AAE1J7E0</accession>
<organism evidence="2 3">
    <name type="scientific">Acacia crassicarpa</name>
    <name type="common">northern wattle</name>
    <dbReference type="NCBI Taxonomy" id="499986"/>
    <lineage>
        <taxon>Eukaryota</taxon>
        <taxon>Viridiplantae</taxon>
        <taxon>Streptophyta</taxon>
        <taxon>Embryophyta</taxon>
        <taxon>Tracheophyta</taxon>
        <taxon>Spermatophyta</taxon>
        <taxon>Magnoliopsida</taxon>
        <taxon>eudicotyledons</taxon>
        <taxon>Gunneridae</taxon>
        <taxon>Pentapetalae</taxon>
        <taxon>rosids</taxon>
        <taxon>fabids</taxon>
        <taxon>Fabales</taxon>
        <taxon>Fabaceae</taxon>
        <taxon>Caesalpinioideae</taxon>
        <taxon>mimosoid clade</taxon>
        <taxon>Acacieae</taxon>
        <taxon>Acacia</taxon>
    </lineage>
</organism>
<evidence type="ECO:0000313" key="2">
    <source>
        <dbReference type="EMBL" id="KAK4265131.1"/>
    </source>
</evidence>
<dbReference type="PANTHER" id="PTHR33116">
    <property type="entry name" value="REVERSE TRANSCRIPTASE ZINC-BINDING DOMAIN-CONTAINING PROTEIN-RELATED-RELATED"/>
    <property type="match status" value="1"/>
</dbReference>
<dbReference type="SUPFAM" id="SSF56219">
    <property type="entry name" value="DNase I-like"/>
    <property type="match status" value="1"/>
</dbReference>
<evidence type="ECO:0000259" key="1">
    <source>
        <dbReference type="PROSITE" id="PS50878"/>
    </source>
</evidence>
<dbReference type="AlphaFoldDB" id="A0AAE1J7E0"/>
<dbReference type="PROSITE" id="PS50878">
    <property type="entry name" value="RT_POL"/>
    <property type="match status" value="1"/>
</dbReference>
<name>A0AAE1J7E0_9FABA</name>
<dbReference type="SUPFAM" id="SSF56672">
    <property type="entry name" value="DNA/RNA polymerases"/>
    <property type="match status" value="1"/>
</dbReference>